<evidence type="ECO:0000313" key="5">
    <source>
        <dbReference type="Proteomes" id="UP000559860"/>
    </source>
</evidence>
<evidence type="ECO:0000313" key="4">
    <source>
        <dbReference type="EMBL" id="MBB2169435.1"/>
    </source>
</evidence>
<dbReference type="PANTHER" id="PTHR43794">
    <property type="entry name" value="AMINOHYDROLASE SSNA-RELATED"/>
    <property type="match status" value="1"/>
</dbReference>
<gene>
    <name evidence="4" type="ORF">HLH36_13920</name>
</gene>
<evidence type="ECO:0000259" key="3">
    <source>
        <dbReference type="Pfam" id="PF01979"/>
    </source>
</evidence>
<dbReference type="NCBIfam" id="NF009059">
    <property type="entry name" value="PRK12393.1"/>
    <property type="match status" value="1"/>
</dbReference>
<dbReference type="InterPro" id="IPR011059">
    <property type="entry name" value="Metal-dep_hydrolase_composite"/>
</dbReference>
<dbReference type="PANTHER" id="PTHR43794:SF11">
    <property type="entry name" value="AMIDOHYDROLASE-RELATED DOMAIN-CONTAINING PROTEIN"/>
    <property type="match status" value="1"/>
</dbReference>
<dbReference type="InterPro" id="IPR050287">
    <property type="entry name" value="MTA/SAH_deaminase"/>
</dbReference>
<accession>A0A7W4IUR5</accession>
<feature type="domain" description="Amidohydrolase-related" evidence="3">
    <location>
        <begin position="56"/>
        <end position="429"/>
    </location>
</feature>
<proteinExistence type="inferred from homology"/>
<keyword evidence="2 4" id="KW-0378">Hydrolase</keyword>
<dbReference type="Gene3D" id="2.30.40.10">
    <property type="entry name" value="Urease, subunit C, domain 1"/>
    <property type="match status" value="2"/>
</dbReference>
<keyword evidence="5" id="KW-1185">Reference proteome</keyword>
<dbReference type="EMBL" id="JABEQD010000010">
    <property type="protein sequence ID" value="MBB2169435.1"/>
    <property type="molecule type" value="Genomic_DNA"/>
</dbReference>
<dbReference type="Pfam" id="PF01979">
    <property type="entry name" value="Amidohydro_1"/>
    <property type="match status" value="1"/>
</dbReference>
<dbReference type="AlphaFoldDB" id="A0A7W4IUR5"/>
<reference evidence="4 5" key="1">
    <citation type="submission" date="2020-04" db="EMBL/GenBank/DDBJ databases">
        <title>Description of novel Gluconacetobacter.</title>
        <authorList>
            <person name="Sombolestani A."/>
        </authorList>
    </citation>
    <scope>NUCLEOTIDE SEQUENCE [LARGE SCALE GENOMIC DNA]</scope>
    <source>
        <strain evidence="4 5">LMG 27801</strain>
    </source>
</reference>
<evidence type="ECO:0000256" key="2">
    <source>
        <dbReference type="ARBA" id="ARBA00022801"/>
    </source>
</evidence>
<dbReference type="InterPro" id="IPR032466">
    <property type="entry name" value="Metal_Hydrolase"/>
</dbReference>
<dbReference type="GO" id="GO:0016810">
    <property type="term" value="F:hydrolase activity, acting on carbon-nitrogen (but not peptide) bonds"/>
    <property type="evidence" value="ECO:0007669"/>
    <property type="project" value="InterPro"/>
</dbReference>
<dbReference type="SUPFAM" id="SSF51338">
    <property type="entry name" value="Composite domain of metallo-dependent hydrolases"/>
    <property type="match status" value="1"/>
</dbReference>
<comment type="similarity">
    <text evidence="1">Belongs to the metallo-dependent hydrolases superfamily. ATZ/TRZ family.</text>
</comment>
<dbReference type="InterPro" id="IPR006680">
    <property type="entry name" value="Amidohydro-rel"/>
</dbReference>
<dbReference type="Gene3D" id="3.20.20.140">
    <property type="entry name" value="Metal-dependent hydrolases"/>
    <property type="match status" value="1"/>
</dbReference>
<evidence type="ECO:0000256" key="1">
    <source>
        <dbReference type="ARBA" id="ARBA00006745"/>
    </source>
</evidence>
<organism evidence="4 5">
    <name type="scientific">Gluconacetobacter aggeris</name>
    <dbReference type="NCBI Taxonomy" id="1286186"/>
    <lineage>
        <taxon>Bacteria</taxon>
        <taxon>Pseudomonadati</taxon>
        <taxon>Pseudomonadota</taxon>
        <taxon>Alphaproteobacteria</taxon>
        <taxon>Acetobacterales</taxon>
        <taxon>Acetobacteraceae</taxon>
        <taxon>Gluconacetobacter</taxon>
    </lineage>
</organism>
<comment type="caution">
    <text evidence="4">The sequence shown here is derived from an EMBL/GenBank/DDBJ whole genome shotgun (WGS) entry which is preliminary data.</text>
</comment>
<dbReference type="Proteomes" id="UP000559860">
    <property type="component" value="Unassembled WGS sequence"/>
</dbReference>
<protein>
    <submittedName>
        <fullName evidence="4">Amidohydrolase family protein</fullName>
    </submittedName>
</protein>
<sequence length="461" mass="48662">MGADLVIRNAVGILTGLRGPGERCRGDIRIHDGRIAEIGAVAARPGDHVLDAAGGVVTPGLVSAHHHLFQSMLKAVPAAIDARLETWLRLVPVRYWHRFDEEALRTAAEVGMAELLLSGCTMVNDHHYPFASFSPVGESGYDPAAILFETAERMGIRLCLSRGGTTRDRVYDNDDVVPMPVETLDGMLRHVEGLAARYHDSGPNSMRRVLLAPNTPTWGATPAELKEMAAAARRLGIGLHSHLSETTNYVTFCAETHGCRPVAFAARCGWVGPDVSFAHLVHIDADEIALLAATGTFMVHCPQSNGRLGSGVAPASALERAGGRVAIGVDGAASNEACDMASEMHNAWLIQRAMGGPDAARVEDVLRWSSASGAAMLGFTELGTVAVGQVADLAIHALDAPRHAGLHDPLLAPVICGPSSVRHVLCAGRPVVVDGAIPGLDLPRLMARARAVVARLMSLAG</sequence>
<dbReference type="CDD" id="cd01298">
    <property type="entry name" value="ATZ_TRZ_like"/>
    <property type="match status" value="1"/>
</dbReference>
<dbReference type="SUPFAM" id="SSF51556">
    <property type="entry name" value="Metallo-dependent hydrolases"/>
    <property type="match status" value="1"/>
</dbReference>
<name>A0A7W4IUR5_9PROT</name>